<accession>A0A9N9XPZ3</accession>
<dbReference type="EMBL" id="OU900096">
    <property type="protein sequence ID" value="CAG9860438.1"/>
    <property type="molecule type" value="Genomic_DNA"/>
</dbReference>
<dbReference type="Proteomes" id="UP001153712">
    <property type="component" value="Chromosome 3"/>
</dbReference>
<protein>
    <submittedName>
        <fullName evidence="1">Uncharacterized protein</fullName>
    </submittedName>
</protein>
<reference evidence="1" key="1">
    <citation type="submission" date="2022-01" db="EMBL/GenBank/DDBJ databases">
        <authorList>
            <person name="King R."/>
        </authorList>
    </citation>
    <scope>NUCLEOTIDE SEQUENCE</scope>
</reference>
<name>A0A9N9XPZ3_PHYSR</name>
<proteinExistence type="predicted"/>
<dbReference type="AlphaFoldDB" id="A0A9N9XPZ3"/>
<sequence length="43" mass="4980">MLLVATQYPLKIACYGLIDVNYVLLVKGFRLCYSLYTASRQFM</sequence>
<evidence type="ECO:0000313" key="2">
    <source>
        <dbReference type="Proteomes" id="UP001153712"/>
    </source>
</evidence>
<evidence type="ECO:0000313" key="1">
    <source>
        <dbReference type="EMBL" id="CAG9860438.1"/>
    </source>
</evidence>
<gene>
    <name evidence="1" type="ORF">PHYEVI_LOCUS6792</name>
</gene>
<keyword evidence="2" id="KW-1185">Reference proteome</keyword>
<organism evidence="1 2">
    <name type="scientific">Phyllotreta striolata</name>
    <name type="common">Striped flea beetle</name>
    <name type="synonym">Crioceris striolata</name>
    <dbReference type="NCBI Taxonomy" id="444603"/>
    <lineage>
        <taxon>Eukaryota</taxon>
        <taxon>Metazoa</taxon>
        <taxon>Ecdysozoa</taxon>
        <taxon>Arthropoda</taxon>
        <taxon>Hexapoda</taxon>
        <taxon>Insecta</taxon>
        <taxon>Pterygota</taxon>
        <taxon>Neoptera</taxon>
        <taxon>Endopterygota</taxon>
        <taxon>Coleoptera</taxon>
        <taxon>Polyphaga</taxon>
        <taxon>Cucujiformia</taxon>
        <taxon>Chrysomeloidea</taxon>
        <taxon>Chrysomelidae</taxon>
        <taxon>Galerucinae</taxon>
        <taxon>Alticini</taxon>
        <taxon>Phyllotreta</taxon>
    </lineage>
</organism>